<reference evidence="14" key="1">
    <citation type="journal article" date="2016" name="Nature">
        <title>The genome of the seagrass Zostera marina reveals angiosperm adaptation to the sea.</title>
        <authorList>
            <person name="Olsen J.L."/>
            <person name="Rouze P."/>
            <person name="Verhelst B."/>
            <person name="Lin Y.-C."/>
            <person name="Bayer T."/>
            <person name="Collen J."/>
            <person name="Dattolo E."/>
            <person name="De Paoli E."/>
            <person name="Dittami S."/>
            <person name="Maumus F."/>
            <person name="Michel G."/>
            <person name="Kersting A."/>
            <person name="Lauritano C."/>
            <person name="Lohaus R."/>
            <person name="Toepel M."/>
            <person name="Tonon T."/>
            <person name="Vanneste K."/>
            <person name="Amirebrahimi M."/>
            <person name="Brakel J."/>
            <person name="Bostroem C."/>
            <person name="Chovatia M."/>
            <person name="Grimwood J."/>
            <person name="Jenkins J.W."/>
            <person name="Jueterbock A."/>
            <person name="Mraz A."/>
            <person name="Stam W.T."/>
            <person name="Tice H."/>
            <person name="Bornberg-Bauer E."/>
            <person name="Green P.J."/>
            <person name="Pearson G.A."/>
            <person name="Procaccini G."/>
            <person name="Duarte C.M."/>
            <person name="Schmutz J."/>
            <person name="Reusch T.B.H."/>
            <person name="Van de Peer Y."/>
        </authorList>
    </citation>
    <scope>NUCLEOTIDE SEQUENCE [LARGE SCALE GENOMIC DNA]</scope>
    <source>
        <strain evidence="14">cv. Finnish</strain>
    </source>
</reference>
<dbReference type="GO" id="GO:0006950">
    <property type="term" value="P:response to stress"/>
    <property type="evidence" value="ECO:0007669"/>
    <property type="project" value="UniProtKB-ARBA"/>
</dbReference>
<dbReference type="GO" id="GO:0004435">
    <property type="term" value="F:phosphatidylinositol-4,5-bisphosphate phospholipase C activity"/>
    <property type="evidence" value="ECO:0000318"/>
    <property type="project" value="GO_Central"/>
</dbReference>
<evidence type="ECO:0000313" key="13">
    <source>
        <dbReference type="EMBL" id="KMZ75470.1"/>
    </source>
</evidence>
<feature type="domain" description="PI-PLC Y-box" evidence="12">
    <location>
        <begin position="344"/>
        <end position="430"/>
    </location>
</feature>
<sequence>MTTYTMFKFLSRKFQSNDKAPPPDVQSAFASFAGKNRPSMDASQILRFLIEFQGEKDATMADAERLIEILRRDRIHQSPTARPIISIDEFQEYLFSVGLNPPILSQVYDDMTCPLSHYYVYTGHNSYLTGNQLSSDSSSAPIRKSLESGVRVVELDMWPNSSKDNIDIVHGRTLTSPVKLVNCLNSIKENAFCASSYPVIITLEDHLTPDLQAKVAEMIMHTFGNTLFYPESERLEEYPSPHILKERILISTKPPEEDLESNNSKDKKKAEKNAIEKDKECSKDISDYKNDDDQYEDYFNGDDQNLLQNAAPEYKQIITITAGKPKSGLLSSLEVNPNTVRRLSLSELQLEKAAESYGTNIILFTQRNILRIYPKGTRFTSSNYNPFIGWMHGAQMVAFNMQGYGKSLWLMQGFFRSNGGCGYVKKPNFLLTGSEKIFNPKAKLPVKKKLTVKVFMGDGWKEDFSKTHFDNFSPPDFYTRVGIAGVPDDNKMQKTRVIDDDWIPVWNEEFIFYLRVPELALLRIEVHEHDISGKSDFGGQTCLRVAELRTGIRAVPLYDKKGVKYNNVRLLMRFLLE</sequence>
<protein>
    <recommendedName>
        <fullName evidence="3 9">Phosphoinositide phospholipase C</fullName>
        <ecNumber evidence="3 9">3.1.4.11</ecNumber>
    </recommendedName>
</protein>
<dbReference type="InterPro" id="IPR035892">
    <property type="entry name" value="C2_domain_sf"/>
</dbReference>
<dbReference type="Proteomes" id="UP000036987">
    <property type="component" value="Unassembled WGS sequence"/>
</dbReference>
<dbReference type="SUPFAM" id="SSF47473">
    <property type="entry name" value="EF-hand"/>
    <property type="match status" value="1"/>
</dbReference>
<dbReference type="PROSITE" id="PS50007">
    <property type="entry name" value="PIPLC_X_DOMAIN"/>
    <property type="match status" value="1"/>
</dbReference>
<keyword evidence="4" id="KW-1003">Cell membrane</keyword>
<dbReference type="Pfam" id="PF00168">
    <property type="entry name" value="C2"/>
    <property type="match status" value="1"/>
</dbReference>
<dbReference type="GO" id="GO:0048015">
    <property type="term" value="P:phosphatidylinositol-mediated signaling"/>
    <property type="evidence" value="ECO:0000318"/>
    <property type="project" value="GO_Central"/>
</dbReference>
<dbReference type="AlphaFoldDB" id="A0A0K9Q4S9"/>
<dbReference type="PRINTS" id="PR00390">
    <property type="entry name" value="PHPHLIPASEC"/>
</dbReference>
<comment type="caution">
    <text evidence="13">The sequence shown here is derived from an EMBL/GenBank/DDBJ whole genome shotgun (WGS) entry which is preliminary data.</text>
</comment>
<feature type="domain" description="C2" evidence="11">
    <location>
        <begin position="432"/>
        <end position="559"/>
    </location>
</feature>
<dbReference type="PROSITE" id="PS50008">
    <property type="entry name" value="PIPLC_Y_DOMAIN"/>
    <property type="match status" value="1"/>
</dbReference>
<dbReference type="InterPro" id="IPR017946">
    <property type="entry name" value="PLC-like_Pdiesterase_TIM-brl"/>
</dbReference>
<dbReference type="InterPro" id="IPR015359">
    <property type="entry name" value="PLC_EF-hand-like"/>
</dbReference>
<dbReference type="SMART" id="SM00149">
    <property type="entry name" value="PLCYc"/>
    <property type="match status" value="1"/>
</dbReference>
<evidence type="ECO:0000256" key="1">
    <source>
        <dbReference type="ARBA" id="ARBA00001195"/>
    </source>
</evidence>
<dbReference type="EMBL" id="LFYR01000167">
    <property type="protein sequence ID" value="KMZ75470.1"/>
    <property type="molecule type" value="Genomic_DNA"/>
</dbReference>
<dbReference type="SUPFAM" id="SSF51695">
    <property type="entry name" value="PLC-like phosphodiesterases"/>
    <property type="match status" value="1"/>
</dbReference>
<dbReference type="GO" id="GO:0005886">
    <property type="term" value="C:plasma membrane"/>
    <property type="evidence" value="ECO:0000318"/>
    <property type="project" value="GO_Central"/>
</dbReference>
<dbReference type="STRING" id="29655.A0A0K9Q4S9"/>
<dbReference type="InterPro" id="IPR000008">
    <property type="entry name" value="C2_dom"/>
</dbReference>
<dbReference type="SUPFAM" id="SSF49562">
    <property type="entry name" value="C2 domain (Calcium/lipid-binding domain, CaLB)"/>
    <property type="match status" value="1"/>
</dbReference>
<evidence type="ECO:0000256" key="5">
    <source>
        <dbReference type="ARBA" id="ARBA00022801"/>
    </source>
</evidence>
<feature type="compositionally biased region" description="Basic and acidic residues" evidence="10">
    <location>
        <begin position="263"/>
        <end position="276"/>
    </location>
</feature>
<dbReference type="PANTHER" id="PTHR10336:SF204">
    <property type="entry name" value="PHOSPHOINOSITIDE PHOSPHOLIPASE C 4-RELATED"/>
    <property type="match status" value="1"/>
</dbReference>
<dbReference type="InterPro" id="IPR011992">
    <property type="entry name" value="EF-hand-dom_pair"/>
</dbReference>
<evidence type="ECO:0000313" key="14">
    <source>
        <dbReference type="Proteomes" id="UP000036987"/>
    </source>
</evidence>
<evidence type="ECO:0000259" key="11">
    <source>
        <dbReference type="PROSITE" id="PS50004"/>
    </source>
</evidence>
<keyword evidence="5 9" id="KW-0378">Hydrolase</keyword>
<dbReference type="Pfam" id="PF09279">
    <property type="entry name" value="EF-hand_like"/>
    <property type="match status" value="1"/>
</dbReference>
<gene>
    <name evidence="13" type="ORF">ZOSMA_114G00670</name>
</gene>
<proteinExistence type="predicted"/>
<keyword evidence="9" id="KW-0443">Lipid metabolism</keyword>
<dbReference type="Pfam" id="PF00388">
    <property type="entry name" value="PI-PLC-X"/>
    <property type="match status" value="1"/>
</dbReference>
<evidence type="ECO:0000256" key="6">
    <source>
        <dbReference type="ARBA" id="ARBA00022963"/>
    </source>
</evidence>
<keyword evidence="7" id="KW-0472">Membrane</keyword>
<evidence type="ECO:0000256" key="4">
    <source>
        <dbReference type="ARBA" id="ARBA00022475"/>
    </source>
</evidence>
<keyword evidence="14" id="KW-1185">Reference proteome</keyword>
<evidence type="ECO:0000256" key="9">
    <source>
        <dbReference type="RuleBase" id="RU361133"/>
    </source>
</evidence>
<accession>A0A0K9Q4S9</accession>
<dbReference type="PROSITE" id="PS50004">
    <property type="entry name" value="C2"/>
    <property type="match status" value="1"/>
</dbReference>
<dbReference type="InterPro" id="IPR001192">
    <property type="entry name" value="PI-PLC_fam"/>
</dbReference>
<dbReference type="PANTHER" id="PTHR10336">
    <property type="entry name" value="PHOSPHOINOSITIDE-SPECIFIC PHOSPHOLIPASE C FAMILY PROTEIN"/>
    <property type="match status" value="1"/>
</dbReference>
<dbReference type="OrthoDB" id="269822at2759"/>
<dbReference type="InterPro" id="IPR000909">
    <property type="entry name" value="PLipase_C_PInositol-sp_X_dom"/>
</dbReference>
<dbReference type="Gene3D" id="2.60.40.150">
    <property type="entry name" value="C2 domain"/>
    <property type="match status" value="1"/>
</dbReference>
<dbReference type="CDD" id="cd00275">
    <property type="entry name" value="C2_PLC_like"/>
    <property type="match status" value="1"/>
</dbReference>
<dbReference type="Gene3D" id="1.10.238.10">
    <property type="entry name" value="EF-hand"/>
    <property type="match status" value="1"/>
</dbReference>
<dbReference type="Gene3D" id="3.20.20.190">
    <property type="entry name" value="Phosphatidylinositol (PI) phosphodiesterase"/>
    <property type="match status" value="1"/>
</dbReference>
<keyword evidence="8" id="KW-0807">Transducer</keyword>
<dbReference type="GO" id="GO:0051209">
    <property type="term" value="P:release of sequestered calcium ion into cytosol"/>
    <property type="evidence" value="ECO:0000318"/>
    <property type="project" value="GO_Central"/>
</dbReference>
<feature type="region of interest" description="Disordered" evidence="10">
    <location>
        <begin position="250"/>
        <end position="276"/>
    </location>
</feature>
<dbReference type="SMART" id="SM00148">
    <property type="entry name" value="PLCXc"/>
    <property type="match status" value="1"/>
</dbReference>
<comment type="catalytic activity">
    <reaction evidence="1 9">
        <text>a 1,2-diacyl-sn-glycero-3-phospho-(1D-myo-inositol-4,5-bisphosphate) + H2O = 1D-myo-inositol 1,4,5-trisphosphate + a 1,2-diacyl-sn-glycerol + H(+)</text>
        <dbReference type="Rhea" id="RHEA:33179"/>
        <dbReference type="ChEBI" id="CHEBI:15377"/>
        <dbReference type="ChEBI" id="CHEBI:15378"/>
        <dbReference type="ChEBI" id="CHEBI:17815"/>
        <dbReference type="ChEBI" id="CHEBI:58456"/>
        <dbReference type="ChEBI" id="CHEBI:203600"/>
        <dbReference type="EC" id="3.1.4.11"/>
    </reaction>
</comment>
<evidence type="ECO:0000256" key="8">
    <source>
        <dbReference type="ARBA" id="ARBA00023224"/>
    </source>
</evidence>
<evidence type="ECO:0000256" key="10">
    <source>
        <dbReference type="SAM" id="MobiDB-lite"/>
    </source>
</evidence>
<evidence type="ECO:0000259" key="12">
    <source>
        <dbReference type="PROSITE" id="PS50008"/>
    </source>
</evidence>
<dbReference type="EC" id="3.1.4.11" evidence="3 9"/>
<dbReference type="FunFam" id="2.60.40.150:FF:000060">
    <property type="entry name" value="Phosphoinositide phospholipase C"/>
    <property type="match status" value="1"/>
</dbReference>
<dbReference type="SMART" id="SM00239">
    <property type="entry name" value="C2"/>
    <property type="match status" value="1"/>
</dbReference>
<dbReference type="OMA" id="PRWETEF"/>
<dbReference type="FunFam" id="3.20.20.190:FF:000035">
    <property type="entry name" value="Phosphoinositide phospholipase C"/>
    <property type="match status" value="1"/>
</dbReference>
<dbReference type="InterPro" id="IPR001711">
    <property type="entry name" value="PLipase_C_Pinositol-sp_Y"/>
</dbReference>
<dbReference type="GO" id="GO:0016042">
    <property type="term" value="P:lipid catabolic process"/>
    <property type="evidence" value="ECO:0007669"/>
    <property type="project" value="UniProtKB-KW"/>
</dbReference>
<evidence type="ECO:0000256" key="7">
    <source>
        <dbReference type="ARBA" id="ARBA00023136"/>
    </source>
</evidence>
<keyword evidence="6 9" id="KW-0442">Lipid degradation</keyword>
<evidence type="ECO:0000256" key="2">
    <source>
        <dbReference type="ARBA" id="ARBA00004202"/>
    </source>
</evidence>
<comment type="subcellular location">
    <subcellularLocation>
        <location evidence="2">Cell membrane</location>
        <topology evidence="2">Peripheral membrane protein</topology>
    </subcellularLocation>
</comment>
<dbReference type="Pfam" id="PF00387">
    <property type="entry name" value="PI-PLC-Y"/>
    <property type="match status" value="1"/>
</dbReference>
<evidence type="ECO:0000256" key="3">
    <source>
        <dbReference type="ARBA" id="ARBA00012368"/>
    </source>
</evidence>
<organism evidence="13 14">
    <name type="scientific">Zostera marina</name>
    <name type="common">Eelgrass</name>
    <dbReference type="NCBI Taxonomy" id="29655"/>
    <lineage>
        <taxon>Eukaryota</taxon>
        <taxon>Viridiplantae</taxon>
        <taxon>Streptophyta</taxon>
        <taxon>Embryophyta</taxon>
        <taxon>Tracheophyta</taxon>
        <taxon>Spermatophyta</taxon>
        <taxon>Magnoliopsida</taxon>
        <taxon>Liliopsida</taxon>
        <taxon>Zosteraceae</taxon>
        <taxon>Zostera</taxon>
    </lineage>
</organism>
<name>A0A0K9Q4S9_ZOSMR</name>